<evidence type="ECO:0000259" key="2">
    <source>
        <dbReference type="Pfam" id="PF13575"/>
    </source>
</evidence>
<comment type="caution">
    <text evidence="3">The sequence shown here is derived from an EMBL/GenBank/DDBJ whole genome shotgun (WGS) entry which is preliminary data.</text>
</comment>
<dbReference type="PANTHER" id="PTHR12736:SF7">
    <property type="entry name" value="LANC-LIKE PROTEIN 3"/>
    <property type="match status" value="1"/>
</dbReference>
<dbReference type="SUPFAM" id="SSF158745">
    <property type="entry name" value="LanC-like"/>
    <property type="match status" value="1"/>
</dbReference>
<dbReference type="GO" id="GO:0046872">
    <property type="term" value="F:metal ion binding"/>
    <property type="evidence" value="ECO:0007669"/>
    <property type="project" value="UniProtKB-KW"/>
</dbReference>
<dbReference type="PRINTS" id="PR01950">
    <property type="entry name" value="LANCSUPER"/>
</dbReference>
<organism evidence="3 4">
    <name type="scientific">Micromonospora arida</name>
    <dbReference type="NCBI Taxonomy" id="2203715"/>
    <lineage>
        <taxon>Bacteria</taxon>
        <taxon>Bacillati</taxon>
        <taxon>Actinomycetota</taxon>
        <taxon>Actinomycetes</taxon>
        <taxon>Micromonosporales</taxon>
        <taxon>Micromonosporaceae</taxon>
        <taxon>Micromonospora</taxon>
    </lineage>
</organism>
<dbReference type="InterPro" id="IPR012341">
    <property type="entry name" value="6hp_glycosidase-like_sf"/>
</dbReference>
<reference evidence="3 4" key="1">
    <citation type="submission" date="2018-05" db="EMBL/GenBank/DDBJ databases">
        <title>Micromonospora from Atacama Desert.</title>
        <authorList>
            <person name="Carro L."/>
            <person name="Goodfellow M."/>
            <person name="Klenk H.-P."/>
        </authorList>
    </citation>
    <scope>NUCLEOTIDE SEQUENCE [LARGE SCALE GENOMIC DNA]</scope>
    <source>
        <strain evidence="3 4">LB32</strain>
    </source>
</reference>
<name>A0A3N9X887_9ACTN</name>
<protein>
    <submittedName>
        <fullName evidence="3">Type 2 lantipeptide synthetase LanM</fullName>
    </submittedName>
</protein>
<dbReference type="GO" id="GO:0005975">
    <property type="term" value="P:carbohydrate metabolic process"/>
    <property type="evidence" value="ECO:0007669"/>
    <property type="project" value="InterPro"/>
</dbReference>
<keyword evidence="1" id="KW-0479">Metal-binding</keyword>
<evidence type="ECO:0000313" key="4">
    <source>
        <dbReference type="Proteomes" id="UP000266889"/>
    </source>
</evidence>
<feature type="domain" description="Lantibiotic biosynthesis protein dehydration" evidence="2">
    <location>
        <begin position="229"/>
        <end position="611"/>
    </location>
</feature>
<dbReference type="PANTHER" id="PTHR12736">
    <property type="entry name" value="LANC-LIKE PROTEIN"/>
    <property type="match status" value="1"/>
</dbReference>
<dbReference type="CDD" id="cd04792">
    <property type="entry name" value="LanM-like"/>
    <property type="match status" value="1"/>
</dbReference>
<gene>
    <name evidence="3" type="ORF">DLJ58_15580</name>
</gene>
<dbReference type="EMBL" id="QGSY01000175">
    <property type="protein sequence ID" value="RQX09308.1"/>
    <property type="molecule type" value="Genomic_DNA"/>
</dbReference>
<dbReference type="AlphaFoldDB" id="A0A3N9X887"/>
<dbReference type="PRINTS" id="PR01955">
    <property type="entry name" value="LANCFRANKIA"/>
</dbReference>
<dbReference type="GO" id="GO:0031179">
    <property type="term" value="P:peptide modification"/>
    <property type="evidence" value="ECO:0007669"/>
    <property type="project" value="InterPro"/>
</dbReference>
<dbReference type="GO" id="GO:0005886">
    <property type="term" value="C:plasma membrane"/>
    <property type="evidence" value="ECO:0007669"/>
    <property type="project" value="TreeGrafter"/>
</dbReference>
<feature type="binding site" evidence="1">
    <location>
        <position position="972"/>
    </location>
    <ligand>
        <name>Zn(2+)</name>
        <dbReference type="ChEBI" id="CHEBI:29105"/>
    </ligand>
</feature>
<feature type="binding site" evidence="1">
    <location>
        <position position="1019"/>
    </location>
    <ligand>
        <name>Zn(2+)</name>
        <dbReference type="ChEBI" id="CHEBI:29105"/>
    </ligand>
</feature>
<feature type="binding site" evidence="1">
    <location>
        <position position="1020"/>
    </location>
    <ligand>
        <name>Zn(2+)</name>
        <dbReference type="ChEBI" id="CHEBI:29105"/>
    </ligand>
</feature>
<evidence type="ECO:0000313" key="3">
    <source>
        <dbReference type="EMBL" id="RQX09308.1"/>
    </source>
</evidence>
<dbReference type="PIRSF" id="PIRSF037228">
    <property type="entry name" value="Lant_mod_RumM"/>
    <property type="match status" value="1"/>
</dbReference>
<evidence type="ECO:0000256" key="1">
    <source>
        <dbReference type="PIRSR" id="PIRSR607822-1"/>
    </source>
</evidence>
<dbReference type="SMART" id="SM01260">
    <property type="entry name" value="LANC_like"/>
    <property type="match status" value="1"/>
</dbReference>
<dbReference type="Pfam" id="PF13575">
    <property type="entry name" value="DUF4135"/>
    <property type="match status" value="1"/>
</dbReference>
<proteinExistence type="predicted"/>
<dbReference type="InterPro" id="IPR017146">
    <property type="entry name" value="Lanti_2_LanM"/>
</dbReference>
<dbReference type="Proteomes" id="UP000266889">
    <property type="component" value="Unassembled WGS sequence"/>
</dbReference>
<dbReference type="InterPro" id="IPR007822">
    <property type="entry name" value="LANC-like"/>
</dbReference>
<keyword evidence="1" id="KW-0862">Zinc</keyword>
<sequence length="1113" mass="119848">MPRGEAEQMDDGLAPVQPGDAGWFLGHSLRERLTGAVPTGPVDEDLGRIRLKMWLDEPVHVRRPDLIAQRLAQHGLDEAGLIRVLGEQPETVRARFDTAPDYARRLVEAARRQPAATAAPGHGAAGHDDSAGFAVLVGPLIAAALERLGARVAALVDGHPHLSAEALTTRLGPGPVDTVNMLVARTMALELNVLRIRGELSGSSPHERFHDFLHRLAQPQHALRLLREYPVLARDLVRVVDNWEASRLEFAERVVADHAELSDRCGGPDSLGDLAEVSFGAGDNHRGGRSVAVVRFATGARVMYKPRRLQVDGHFQHLLAWLNERGAHPALRTFWVVDREVYGWTEFVGSGPCADRDALGRFHQRQGALLALLQALGATDFHQENVIASGEHPMLIDLEAMLHNWQWERPIGDQAGYLQSAGVGLMSRSVVTVGLLPAPVIWTEGNQVNQFDMSGMSGAGGQLTARPVTVWDGFGTDEMRLDRRRVPLPGSGNLPTLGEQRLDVTEFAPEIGDGYRTLYRILLRHRDELLGPSGPLAAFAHDEVRVVLRATESYVRLLAEAQHPDLLRDASDRDRYFENLWAGHEHREDRDLLIAAELAQMYAGDVPIFVTTPSSTDLTGGDGTVVPGALRQTGLDAVRDRLVGMSEDHLAQQSWIIEASLTALIMGDPSRWRPPSRPGAVVLPPPVVPAKVVHSPVAPATVAPERFVDAARIIGDRLLATALTEDDRICWLGLSLIADKVWMLGPSAMDLYNGISGIALFLARLADVTGDTVYRQAADRAATMMLREARSWLAGPTATAGVGGFDHLGGSVYALSHLTAVLDRADLADTAAGLAASMVTHATESREYDIINGSAGGLLALLSLHRVTADPSVLDGARTLARHTLSGAQPVGDGVGWSGTLYADTPLAGFSHGASGIATALARWDRYTGKREHRDTVDAALRYERTVYDEATGNWRDLRPDTPEGDSMVAWCHGAAGVAMARAELLGYATDDALLRDDLRRALTATLKPSNLLHNHSICHGDLGNAEAALAAARALGDDEAVQRAAAIGATAVADIENRDWRCGVPRGVETPGLMSGLAGIGYALLRWADPAGVPSVLLLEPPTDHRGAIDLP</sequence>
<keyword evidence="4" id="KW-1185">Reference proteome</keyword>
<dbReference type="InterPro" id="IPR025410">
    <property type="entry name" value="Lant_dehyd"/>
</dbReference>
<dbReference type="NCBIfam" id="TIGR03897">
    <property type="entry name" value="lanti_2_LanM"/>
    <property type="match status" value="1"/>
</dbReference>
<dbReference type="Gene3D" id="1.50.10.10">
    <property type="match status" value="1"/>
</dbReference>
<accession>A0A3N9X887</accession>
<dbReference type="Pfam" id="PF05147">
    <property type="entry name" value="LANC_like"/>
    <property type="match status" value="1"/>
</dbReference>